<dbReference type="STRING" id="1631249.BQ8794_440006"/>
<sequence>MALQIWINDCGHYFVDTKLGGIQVGQTWCTPYGDWAVEVNDEELSAPDFEAAKRLFVDLYDPSRVMVSPFAVSAEGDDLEADFKIIDLRR</sequence>
<dbReference type="AlphaFoldDB" id="A0A1R3VDH3"/>
<evidence type="ECO:0000313" key="1">
    <source>
        <dbReference type="EMBL" id="SIT57860.1"/>
    </source>
</evidence>
<evidence type="ECO:0000313" key="2">
    <source>
        <dbReference type="Proteomes" id="UP000188388"/>
    </source>
</evidence>
<protein>
    <submittedName>
        <fullName evidence="1">Uncharacterized protein</fullName>
    </submittedName>
</protein>
<organism evidence="1 2">
    <name type="scientific">Mesorhizobium prunaredense</name>
    <dbReference type="NCBI Taxonomy" id="1631249"/>
    <lineage>
        <taxon>Bacteria</taxon>
        <taxon>Pseudomonadati</taxon>
        <taxon>Pseudomonadota</taxon>
        <taxon>Alphaproteobacteria</taxon>
        <taxon>Hyphomicrobiales</taxon>
        <taxon>Phyllobacteriaceae</taxon>
        <taxon>Mesorhizobium</taxon>
    </lineage>
</organism>
<proteinExistence type="predicted"/>
<keyword evidence="2" id="KW-1185">Reference proteome</keyword>
<reference evidence="2" key="1">
    <citation type="submission" date="2017-01" db="EMBL/GenBank/DDBJ databases">
        <authorList>
            <person name="Brunel B."/>
        </authorList>
    </citation>
    <scope>NUCLEOTIDE SEQUENCE [LARGE SCALE GENOMIC DNA]</scope>
</reference>
<dbReference type="Proteomes" id="UP000188388">
    <property type="component" value="Unassembled WGS sequence"/>
</dbReference>
<dbReference type="RefSeq" id="WP_077381057.1">
    <property type="nucleotide sequence ID" value="NZ_FTPD01000039.1"/>
</dbReference>
<gene>
    <name evidence="1" type="ORF">BQ8794_440006</name>
</gene>
<name>A0A1R3VDH3_9HYPH</name>
<dbReference type="EMBL" id="FTPD01000039">
    <property type="protein sequence ID" value="SIT57860.1"/>
    <property type="molecule type" value="Genomic_DNA"/>
</dbReference>
<accession>A0A1R3VDH3</accession>